<accession>A0A4R2BY37</accession>
<dbReference type="InterPro" id="IPR014942">
    <property type="entry name" value="AbiEii"/>
</dbReference>
<reference evidence="1 2" key="1">
    <citation type="submission" date="2019-03" db="EMBL/GenBank/DDBJ databases">
        <title>Genomic Encyclopedia of Type Strains, Phase IV (KMG-IV): sequencing the most valuable type-strain genomes for metagenomic binning, comparative biology and taxonomic classification.</title>
        <authorList>
            <person name="Goeker M."/>
        </authorList>
    </citation>
    <scope>NUCLEOTIDE SEQUENCE [LARGE SCALE GENOMIC DNA]</scope>
    <source>
        <strain evidence="1 2">DSM 18401</strain>
    </source>
</reference>
<protein>
    <recommendedName>
        <fullName evidence="3">Nucleotidyltransferase AbiEii toxin of type IV toxin-antitoxin system</fullName>
    </recommendedName>
</protein>
<dbReference type="EMBL" id="SLVX01000045">
    <property type="protein sequence ID" value="TCN32811.1"/>
    <property type="molecule type" value="Genomic_DNA"/>
</dbReference>
<dbReference type="AlphaFoldDB" id="A0A4R2BY37"/>
<proteinExistence type="predicted"/>
<dbReference type="Pfam" id="PF08843">
    <property type="entry name" value="AbiEii"/>
    <property type="match status" value="1"/>
</dbReference>
<dbReference type="Proteomes" id="UP000295351">
    <property type="component" value="Unassembled WGS sequence"/>
</dbReference>
<sequence>MARELYAAQVSLLVRLLPFIEPEKVFALKGGTAINLFYRDMPRLSVDIDLTYLQVRDRADSLADINETLDRIMAAASNGITGLDARRIEGGGGGATRIRARLGAAEIKIETSPVTRGVVHDPERREVSATVEEEFGYAALQVVSFEDLFGGKLHAAMDRQHPRDLFDVKLLYENEGLTDALFRTFLVYVASSPRPAHELLRPSLSSLDEPYTREFIGMTTIPVTLDDLVATRERLIADIGARLDAGAQRFLTTLHDGAPDFEAIGLTQAADLPAVRWKLLNLKKLAADNPAKHKAHREELETLFI</sequence>
<name>A0A4R2BY37_SHIGR</name>
<evidence type="ECO:0000313" key="2">
    <source>
        <dbReference type="Proteomes" id="UP000295351"/>
    </source>
</evidence>
<evidence type="ECO:0000313" key="1">
    <source>
        <dbReference type="EMBL" id="TCN32811.1"/>
    </source>
</evidence>
<evidence type="ECO:0008006" key="3">
    <source>
        <dbReference type="Google" id="ProtNLM"/>
    </source>
</evidence>
<comment type="caution">
    <text evidence="1">The sequence shown here is derived from an EMBL/GenBank/DDBJ whole genome shotgun (WGS) entry which is preliminary data.</text>
</comment>
<gene>
    <name evidence="1" type="ORF">EV665_1456</name>
</gene>
<organism evidence="1 2">
    <name type="scientific">Shinella granuli</name>
    <dbReference type="NCBI Taxonomy" id="323621"/>
    <lineage>
        <taxon>Bacteria</taxon>
        <taxon>Pseudomonadati</taxon>
        <taxon>Pseudomonadota</taxon>
        <taxon>Alphaproteobacteria</taxon>
        <taxon>Hyphomicrobiales</taxon>
        <taxon>Rhizobiaceae</taxon>
        <taxon>Shinella</taxon>
    </lineage>
</organism>
<dbReference type="RefSeq" id="WP_133037023.1">
    <property type="nucleotide sequence ID" value="NZ_BAABEI010000012.1"/>
</dbReference>
<keyword evidence="2" id="KW-1185">Reference proteome</keyword>
<dbReference type="Gene3D" id="3.10.450.620">
    <property type="entry name" value="JHP933, nucleotidyltransferase-like core domain"/>
    <property type="match status" value="1"/>
</dbReference>